<proteinExistence type="predicted"/>
<dbReference type="EMBL" id="DVHM01000022">
    <property type="protein sequence ID" value="HIR69877.1"/>
    <property type="molecule type" value="Genomic_DNA"/>
</dbReference>
<dbReference type="Proteomes" id="UP000823912">
    <property type="component" value="Unassembled WGS sequence"/>
</dbReference>
<keyword evidence="1" id="KW-0472">Membrane</keyword>
<evidence type="ECO:0000256" key="1">
    <source>
        <dbReference type="SAM" id="Phobius"/>
    </source>
</evidence>
<name>A0A9D1E7N6_9FIRM</name>
<evidence type="ECO:0000313" key="3">
    <source>
        <dbReference type="Proteomes" id="UP000823912"/>
    </source>
</evidence>
<sequence>MTARKRKLWIIGGIAAFCAVLLVLLFLLTWDPGREGIGSRLWDRGICMEERATGAGGSLSQRPSIHEEGIFYIEGTRLCYYDYEDGNSYVLCSDPDCRHLGEDCGAYVGDSPVRGGYTMHQGRIYVVVGEYQPYAQSRLQLVSMDRRGEDRKVAAVLDASGREMEGWAVRQFGDVYYDHGYAYMSLMLSREQQGQTTDGVQLVAIRLADGQVTELTDVMEGDETLEFALITETDVVYSVWGRSADVPLEAYRVGERFLPEKGQAEVWSEDKEEERPAEIRYYDFHPKSGQRELLLIQDLPLSEIFPGYRARLPLLEFFGEVDGRWLMTCQTTKRMDGEHVYFLWDPGKRQAEVLAETKSSADGFCGGGYESVSNVLFDQNQVLWQKAVPGIRTRHELYLYDLDTETMEKLYDLDTEKEDYSPDIRGMTDAYVVVGKRNLTGQITYYIVEKEDFVVNCLEKARRTPVYAR</sequence>
<evidence type="ECO:0000313" key="2">
    <source>
        <dbReference type="EMBL" id="HIR69877.1"/>
    </source>
</evidence>
<keyword evidence="1" id="KW-1133">Transmembrane helix</keyword>
<gene>
    <name evidence="2" type="ORF">IAA55_01190</name>
</gene>
<organism evidence="2 3">
    <name type="scientific">Candidatus Pullilachnospira gallistercoris</name>
    <dbReference type="NCBI Taxonomy" id="2840911"/>
    <lineage>
        <taxon>Bacteria</taxon>
        <taxon>Bacillati</taxon>
        <taxon>Bacillota</taxon>
        <taxon>Clostridia</taxon>
        <taxon>Lachnospirales</taxon>
        <taxon>Lachnospiraceae</taxon>
        <taxon>Lachnospiraceae incertae sedis</taxon>
        <taxon>Candidatus Pullilachnospira</taxon>
    </lineage>
</organism>
<reference evidence="2" key="1">
    <citation type="submission" date="2020-10" db="EMBL/GenBank/DDBJ databases">
        <authorList>
            <person name="Gilroy R."/>
        </authorList>
    </citation>
    <scope>NUCLEOTIDE SEQUENCE</scope>
    <source>
        <strain evidence="2">ChiSjej5B23-6657</strain>
    </source>
</reference>
<feature type="transmembrane region" description="Helical" evidence="1">
    <location>
        <begin position="7"/>
        <end position="30"/>
    </location>
</feature>
<accession>A0A9D1E7N6</accession>
<keyword evidence="1" id="KW-0812">Transmembrane</keyword>
<dbReference type="AlphaFoldDB" id="A0A9D1E7N6"/>
<comment type="caution">
    <text evidence="2">The sequence shown here is derived from an EMBL/GenBank/DDBJ whole genome shotgun (WGS) entry which is preliminary data.</text>
</comment>
<reference evidence="2" key="2">
    <citation type="journal article" date="2021" name="PeerJ">
        <title>Extensive microbial diversity within the chicken gut microbiome revealed by metagenomics and culture.</title>
        <authorList>
            <person name="Gilroy R."/>
            <person name="Ravi A."/>
            <person name="Getino M."/>
            <person name="Pursley I."/>
            <person name="Horton D.L."/>
            <person name="Alikhan N.F."/>
            <person name="Baker D."/>
            <person name="Gharbi K."/>
            <person name="Hall N."/>
            <person name="Watson M."/>
            <person name="Adriaenssens E.M."/>
            <person name="Foster-Nyarko E."/>
            <person name="Jarju S."/>
            <person name="Secka A."/>
            <person name="Antonio M."/>
            <person name="Oren A."/>
            <person name="Chaudhuri R.R."/>
            <person name="La Ragione R."/>
            <person name="Hildebrand F."/>
            <person name="Pallen M.J."/>
        </authorList>
    </citation>
    <scope>NUCLEOTIDE SEQUENCE</scope>
    <source>
        <strain evidence="2">ChiSjej5B23-6657</strain>
    </source>
</reference>
<protein>
    <submittedName>
        <fullName evidence="2">Uncharacterized protein</fullName>
    </submittedName>
</protein>